<accession>A0A0A9CQS4</accession>
<reference evidence="1" key="2">
    <citation type="journal article" date="2015" name="Data Brief">
        <title>Shoot transcriptome of the giant reed, Arundo donax.</title>
        <authorList>
            <person name="Barrero R.A."/>
            <person name="Guerrero F.D."/>
            <person name="Moolhuijzen P."/>
            <person name="Goolsby J.A."/>
            <person name="Tidwell J."/>
            <person name="Bellgard S.E."/>
            <person name="Bellgard M.I."/>
        </authorList>
    </citation>
    <scope>NUCLEOTIDE SEQUENCE</scope>
    <source>
        <tissue evidence="1">Shoot tissue taken approximately 20 cm above the soil surface</tissue>
    </source>
</reference>
<proteinExistence type="predicted"/>
<dbReference type="EMBL" id="GBRH01221102">
    <property type="protein sequence ID" value="JAD76793.1"/>
    <property type="molecule type" value="Transcribed_RNA"/>
</dbReference>
<name>A0A0A9CQS4_ARUDO</name>
<reference evidence="1" key="1">
    <citation type="submission" date="2014-09" db="EMBL/GenBank/DDBJ databases">
        <authorList>
            <person name="Magalhaes I.L.F."/>
            <person name="Oliveira U."/>
            <person name="Santos F.R."/>
            <person name="Vidigal T.H.D.A."/>
            <person name="Brescovit A.D."/>
            <person name="Santos A.J."/>
        </authorList>
    </citation>
    <scope>NUCLEOTIDE SEQUENCE</scope>
    <source>
        <tissue evidence="1">Shoot tissue taken approximately 20 cm above the soil surface</tissue>
    </source>
</reference>
<protein>
    <submittedName>
        <fullName evidence="1">Uncharacterized protein</fullName>
    </submittedName>
</protein>
<organism evidence="1">
    <name type="scientific">Arundo donax</name>
    <name type="common">Giant reed</name>
    <name type="synonym">Donax arundinaceus</name>
    <dbReference type="NCBI Taxonomy" id="35708"/>
    <lineage>
        <taxon>Eukaryota</taxon>
        <taxon>Viridiplantae</taxon>
        <taxon>Streptophyta</taxon>
        <taxon>Embryophyta</taxon>
        <taxon>Tracheophyta</taxon>
        <taxon>Spermatophyta</taxon>
        <taxon>Magnoliopsida</taxon>
        <taxon>Liliopsida</taxon>
        <taxon>Poales</taxon>
        <taxon>Poaceae</taxon>
        <taxon>PACMAD clade</taxon>
        <taxon>Arundinoideae</taxon>
        <taxon>Arundineae</taxon>
        <taxon>Arundo</taxon>
    </lineage>
</organism>
<sequence length="61" mass="6631">MPLMIFTLSLLHKNDEFFRTSQALSRSHSESALGSLRTPAVAYRKTGVCLCACLGICLSAI</sequence>
<evidence type="ECO:0000313" key="1">
    <source>
        <dbReference type="EMBL" id="JAD76793.1"/>
    </source>
</evidence>
<dbReference type="AlphaFoldDB" id="A0A0A9CQS4"/>